<dbReference type="OMA" id="TNCFAFS"/>
<accession>G0N1S8</accession>
<protein>
    <recommendedName>
        <fullName evidence="8">G-protein coupled receptors family 1 profile domain-containing protein</fullName>
    </recommendedName>
</protein>
<keyword evidence="4 5" id="KW-0472">Membrane</keyword>
<dbReference type="PANTHER" id="PTHR31357:SF17">
    <property type="entry name" value="G_PROTEIN_RECEP_F1_2 DOMAIN-CONTAINING PROTEIN"/>
    <property type="match status" value="1"/>
</dbReference>
<evidence type="ECO:0008006" key="8">
    <source>
        <dbReference type="Google" id="ProtNLM"/>
    </source>
</evidence>
<dbReference type="FunCoup" id="G0N1S8">
    <property type="interactions" value="44"/>
</dbReference>
<dbReference type="InterPro" id="IPR019408">
    <property type="entry name" value="7TM_GPCR_serpentine_rcpt_Srab"/>
</dbReference>
<dbReference type="GO" id="GO:0004984">
    <property type="term" value="F:olfactory receptor activity"/>
    <property type="evidence" value="ECO:0007669"/>
    <property type="project" value="TreeGrafter"/>
</dbReference>
<evidence type="ECO:0000313" key="6">
    <source>
        <dbReference type="EMBL" id="EGT50288.1"/>
    </source>
</evidence>
<dbReference type="Pfam" id="PF10292">
    <property type="entry name" value="7TM_GPCR_Srab"/>
    <property type="match status" value="1"/>
</dbReference>
<feature type="transmembrane region" description="Helical" evidence="5">
    <location>
        <begin position="22"/>
        <end position="48"/>
    </location>
</feature>
<sequence>MEPPPINETQCKEAALTVKNPFYLVPSVLSTSSSVFSFVVFFFIYFQFSFRIYYHVNAKILIALNMFSHLLFSSATLFNYAFLLQNVYFSTNDCQLLLLTSSCSILRRTFLFCTMLTALSQFSILFERVYATIKLSTYETQGKTAGVRIAYTSIIVSLLITLWVTSAEESNERLTNCFAFSSSNIGDRVYYMFAFQLALNVATWITYFFLYKYLARISKTYEGDVNKRYQAMESADILKNLGPLVLTSSAILSVYIIFSSTGYLLRPRFTLAGYKQLASIIFIMPHNSFISSLLYYHLCKKIFVDKKDRMSQTLSPRLKRPLSYMDGVTEFWEVAYKYRDLENGSPRSTTKIGFGYC</sequence>
<evidence type="ECO:0000256" key="4">
    <source>
        <dbReference type="ARBA" id="ARBA00023136"/>
    </source>
</evidence>
<organism evidence="7">
    <name type="scientific">Caenorhabditis brenneri</name>
    <name type="common">Nematode worm</name>
    <dbReference type="NCBI Taxonomy" id="135651"/>
    <lineage>
        <taxon>Eukaryota</taxon>
        <taxon>Metazoa</taxon>
        <taxon>Ecdysozoa</taxon>
        <taxon>Nematoda</taxon>
        <taxon>Chromadorea</taxon>
        <taxon>Rhabditida</taxon>
        <taxon>Rhabditina</taxon>
        <taxon>Rhabditomorpha</taxon>
        <taxon>Rhabditoidea</taxon>
        <taxon>Rhabditidae</taxon>
        <taxon>Peloderinae</taxon>
        <taxon>Caenorhabditis</taxon>
    </lineage>
</organism>
<dbReference type="HOGENOM" id="CLU_062304_0_0_1"/>
<feature type="transmembrane region" description="Helical" evidence="5">
    <location>
        <begin position="60"/>
        <end position="82"/>
    </location>
</feature>
<keyword evidence="3 5" id="KW-1133">Transmembrane helix</keyword>
<name>G0N1S8_CAEBE</name>
<dbReference type="eggNOG" id="ENOG502TH4C">
    <property type="taxonomic scope" value="Eukaryota"/>
</dbReference>
<dbReference type="AlphaFoldDB" id="G0N1S8"/>
<feature type="transmembrane region" description="Helical" evidence="5">
    <location>
        <begin position="105"/>
        <end position="126"/>
    </location>
</feature>
<keyword evidence="7" id="KW-1185">Reference proteome</keyword>
<evidence type="ECO:0000256" key="3">
    <source>
        <dbReference type="ARBA" id="ARBA00022989"/>
    </source>
</evidence>
<dbReference type="GO" id="GO:0016020">
    <property type="term" value="C:membrane"/>
    <property type="evidence" value="ECO:0007669"/>
    <property type="project" value="UniProtKB-SubCell"/>
</dbReference>
<dbReference type="InterPro" id="IPR051080">
    <property type="entry name" value="Nematode_rcpt-like_serp_alpha"/>
</dbReference>
<reference evidence="7" key="1">
    <citation type="submission" date="2011-07" db="EMBL/GenBank/DDBJ databases">
        <authorList>
            <consortium name="Caenorhabditis brenneri Sequencing and Analysis Consortium"/>
            <person name="Wilson R.K."/>
        </authorList>
    </citation>
    <scope>NUCLEOTIDE SEQUENCE [LARGE SCALE GENOMIC DNA]</scope>
    <source>
        <strain evidence="7">PB2801</strain>
    </source>
</reference>
<feature type="transmembrane region" description="Helical" evidence="5">
    <location>
        <begin position="278"/>
        <end position="299"/>
    </location>
</feature>
<evidence type="ECO:0000256" key="1">
    <source>
        <dbReference type="ARBA" id="ARBA00004141"/>
    </source>
</evidence>
<dbReference type="OrthoDB" id="5794575at2759"/>
<evidence type="ECO:0000313" key="7">
    <source>
        <dbReference type="Proteomes" id="UP000008068"/>
    </source>
</evidence>
<dbReference type="PANTHER" id="PTHR31357">
    <property type="entry name" value="SERPENTINE RECEPTOR CLASS ALPHA-10"/>
    <property type="match status" value="1"/>
</dbReference>
<evidence type="ECO:0000256" key="5">
    <source>
        <dbReference type="SAM" id="Phobius"/>
    </source>
</evidence>
<evidence type="ECO:0000256" key="2">
    <source>
        <dbReference type="ARBA" id="ARBA00022692"/>
    </source>
</evidence>
<feature type="transmembrane region" description="Helical" evidence="5">
    <location>
        <begin position="147"/>
        <end position="165"/>
    </location>
</feature>
<dbReference type="Proteomes" id="UP000008068">
    <property type="component" value="Unassembled WGS sequence"/>
</dbReference>
<gene>
    <name evidence="6" type="ORF">CAEBREN_17671</name>
</gene>
<dbReference type="EMBL" id="GL379828">
    <property type="protein sequence ID" value="EGT50288.1"/>
    <property type="molecule type" value="Genomic_DNA"/>
</dbReference>
<proteinExistence type="predicted"/>
<comment type="subcellular location">
    <subcellularLocation>
        <location evidence="1">Membrane</location>
        <topology evidence="1">Multi-pass membrane protein</topology>
    </subcellularLocation>
</comment>
<keyword evidence="2 5" id="KW-0812">Transmembrane</keyword>
<dbReference type="InParanoid" id="G0N1S8"/>
<feature type="transmembrane region" description="Helical" evidence="5">
    <location>
        <begin position="189"/>
        <end position="210"/>
    </location>
</feature>
<feature type="transmembrane region" description="Helical" evidence="5">
    <location>
        <begin position="237"/>
        <end position="258"/>
    </location>
</feature>